<organism evidence="1 2">
    <name type="scientific">Microbacterium gilvum</name>
    <dbReference type="NCBI Taxonomy" id="1336204"/>
    <lineage>
        <taxon>Bacteria</taxon>
        <taxon>Bacillati</taxon>
        <taxon>Actinomycetota</taxon>
        <taxon>Actinomycetes</taxon>
        <taxon>Micrococcales</taxon>
        <taxon>Microbacteriaceae</taxon>
        <taxon>Microbacterium</taxon>
    </lineage>
</organism>
<name>A0ABP9A8X7_9MICO</name>
<proteinExistence type="predicted"/>
<dbReference type="EMBL" id="BAABKO010000003">
    <property type="protein sequence ID" value="GAA4774755.1"/>
    <property type="molecule type" value="Genomic_DNA"/>
</dbReference>
<evidence type="ECO:0000313" key="2">
    <source>
        <dbReference type="Proteomes" id="UP001501645"/>
    </source>
</evidence>
<accession>A0ABP9A8X7</accession>
<sequence length="237" mass="25315">MAFPPDIATRVVTLGGAMSIESSALLKVRVTVSSSKSLVWDATGYRFERVPDVKTSELGSEVSFILPHTDVSGWKDAETNQLIDVSAPNSYTHRYTALVEILDEQNRTMRKLTLGPFVVPDGEGPIDLDKTVPASTVAGDVIAVPDLWGQLVTEAQTAAEEAAQAATDATTAVAPVADDVDDLKTLTTTGRLSETELDTHFVRFVDQNGDPLPAGSVTTIHVNTVTGDIDDITFEEA</sequence>
<gene>
    <name evidence="1" type="ORF">GCM10023351_18940</name>
</gene>
<dbReference type="Proteomes" id="UP001501645">
    <property type="component" value="Unassembled WGS sequence"/>
</dbReference>
<keyword evidence="2" id="KW-1185">Reference proteome</keyword>
<evidence type="ECO:0000313" key="1">
    <source>
        <dbReference type="EMBL" id="GAA4774755.1"/>
    </source>
</evidence>
<reference evidence="2" key="1">
    <citation type="journal article" date="2019" name="Int. J. Syst. Evol. Microbiol.">
        <title>The Global Catalogue of Microorganisms (GCM) 10K type strain sequencing project: providing services to taxonomists for standard genome sequencing and annotation.</title>
        <authorList>
            <consortium name="The Broad Institute Genomics Platform"/>
            <consortium name="The Broad Institute Genome Sequencing Center for Infectious Disease"/>
            <person name="Wu L."/>
            <person name="Ma J."/>
        </authorList>
    </citation>
    <scope>NUCLEOTIDE SEQUENCE [LARGE SCALE GENOMIC DNA]</scope>
    <source>
        <strain evidence="2">JCM 18537</strain>
    </source>
</reference>
<dbReference type="RefSeq" id="WP_345438454.1">
    <property type="nucleotide sequence ID" value="NZ_BAABKO010000003.1"/>
</dbReference>
<protein>
    <submittedName>
        <fullName evidence="1">Uncharacterized protein</fullName>
    </submittedName>
</protein>
<comment type="caution">
    <text evidence="1">The sequence shown here is derived from an EMBL/GenBank/DDBJ whole genome shotgun (WGS) entry which is preliminary data.</text>
</comment>